<evidence type="ECO:0000313" key="7">
    <source>
        <dbReference type="Proteomes" id="UP000001351"/>
    </source>
</evidence>
<proteinExistence type="inferred from homology"/>
<sequence>MRAGRKEQLMDDRNLPWEGGCRCGRVRIKISAKPILTMACHCTGCQKMTASAYSLSAAIPNEGFSVIQGEPVIGGLHGASRHYFCPYCMSWMFTRPEGIDWFVNLRPTMLDKLDWFTPFIETWTSEKLSWAVTPAAHSYKALPAFDEYEGLVKEYLARAG</sequence>
<dbReference type="AlphaFoldDB" id="E3FEB0"/>
<evidence type="ECO:0000256" key="1">
    <source>
        <dbReference type="ARBA" id="ARBA00005495"/>
    </source>
</evidence>
<accession>E3FEB0</accession>
<dbReference type="Gene3D" id="3.90.1590.10">
    <property type="entry name" value="glutathione-dependent formaldehyde- activating enzyme (gfa)"/>
    <property type="match status" value="1"/>
</dbReference>
<evidence type="ECO:0000313" key="6">
    <source>
        <dbReference type="EMBL" id="ADO73880.1"/>
    </source>
</evidence>
<dbReference type="eggNOG" id="COG3791">
    <property type="taxonomic scope" value="Bacteria"/>
</dbReference>
<dbReference type="STRING" id="378806.STAUR_6123"/>
<dbReference type="Proteomes" id="UP000001351">
    <property type="component" value="Chromosome"/>
</dbReference>
<dbReference type="GO" id="GO:0046872">
    <property type="term" value="F:metal ion binding"/>
    <property type="evidence" value="ECO:0007669"/>
    <property type="project" value="UniProtKB-KW"/>
</dbReference>
<keyword evidence="3" id="KW-0862">Zinc</keyword>
<protein>
    <submittedName>
        <fullName evidence="6">Glutathione-dependent formaldehyde-activating enzyme</fullName>
    </submittedName>
</protein>
<keyword evidence="2" id="KW-0479">Metal-binding</keyword>
<evidence type="ECO:0000256" key="3">
    <source>
        <dbReference type="ARBA" id="ARBA00022833"/>
    </source>
</evidence>
<dbReference type="Pfam" id="PF04828">
    <property type="entry name" value="GFA"/>
    <property type="match status" value="1"/>
</dbReference>
<evidence type="ECO:0000259" key="5">
    <source>
        <dbReference type="PROSITE" id="PS51891"/>
    </source>
</evidence>
<dbReference type="EMBL" id="CP002271">
    <property type="protein sequence ID" value="ADO73880.1"/>
    <property type="molecule type" value="Genomic_DNA"/>
</dbReference>
<reference evidence="6 7" key="1">
    <citation type="journal article" date="2011" name="Mol. Biol. Evol.">
        <title>Comparative genomic analysis of fruiting body formation in Myxococcales.</title>
        <authorList>
            <person name="Huntley S."/>
            <person name="Hamann N."/>
            <person name="Wegener-Feldbrugge S."/>
            <person name="Treuner-Lange A."/>
            <person name="Kube M."/>
            <person name="Reinhardt R."/>
            <person name="Klages S."/>
            <person name="Muller R."/>
            <person name="Ronning C.M."/>
            <person name="Nierman W.C."/>
            <person name="Sogaard-Andersen L."/>
        </authorList>
    </citation>
    <scope>NUCLEOTIDE SEQUENCE [LARGE SCALE GENOMIC DNA]</scope>
    <source>
        <strain evidence="6 7">DW4/3-1</strain>
    </source>
</reference>
<dbReference type="HOGENOM" id="CLU_055491_6_3_7"/>
<evidence type="ECO:0000256" key="2">
    <source>
        <dbReference type="ARBA" id="ARBA00022723"/>
    </source>
</evidence>
<dbReference type="GO" id="GO:0016846">
    <property type="term" value="F:carbon-sulfur lyase activity"/>
    <property type="evidence" value="ECO:0007669"/>
    <property type="project" value="InterPro"/>
</dbReference>
<dbReference type="PROSITE" id="PS51891">
    <property type="entry name" value="CENP_V_GFA"/>
    <property type="match status" value="1"/>
</dbReference>
<dbReference type="KEGG" id="sur:STAUR_6123"/>
<organism evidence="6 7">
    <name type="scientific">Stigmatella aurantiaca (strain DW4/3-1)</name>
    <dbReference type="NCBI Taxonomy" id="378806"/>
    <lineage>
        <taxon>Bacteria</taxon>
        <taxon>Pseudomonadati</taxon>
        <taxon>Myxococcota</taxon>
        <taxon>Myxococcia</taxon>
        <taxon>Myxococcales</taxon>
        <taxon>Cystobacterineae</taxon>
        <taxon>Archangiaceae</taxon>
        <taxon>Stigmatella</taxon>
    </lineage>
</organism>
<comment type="similarity">
    <text evidence="1">Belongs to the Gfa family.</text>
</comment>
<keyword evidence="4" id="KW-0456">Lyase</keyword>
<dbReference type="InterPro" id="IPR011057">
    <property type="entry name" value="Mss4-like_sf"/>
</dbReference>
<gene>
    <name evidence="6" type="primary">gfa</name>
    <name evidence="6" type="ordered locus">STAUR_6123</name>
</gene>
<keyword evidence="7" id="KW-1185">Reference proteome</keyword>
<dbReference type="InterPro" id="IPR006913">
    <property type="entry name" value="CENP-V/GFA"/>
</dbReference>
<name>E3FEB0_STIAD</name>
<dbReference type="PANTHER" id="PTHR33337">
    <property type="entry name" value="GFA DOMAIN-CONTAINING PROTEIN"/>
    <property type="match status" value="1"/>
</dbReference>
<evidence type="ECO:0000256" key="4">
    <source>
        <dbReference type="ARBA" id="ARBA00023239"/>
    </source>
</evidence>
<dbReference type="SUPFAM" id="SSF51316">
    <property type="entry name" value="Mss4-like"/>
    <property type="match status" value="1"/>
</dbReference>
<dbReference type="PANTHER" id="PTHR33337:SF40">
    <property type="entry name" value="CENP-V_GFA DOMAIN-CONTAINING PROTEIN-RELATED"/>
    <property type="match status" value="1"/>
</dbReference>
<feature type="domain" description="CENP-V/GFA" evidence="5">
    <location>
        <begin position="17"/>
        <end position="124"/>
    </location>
</feature>